<keyword evidence="3" id="KW-0012">Acyltransferase</keyword>
<comment type="pathway">
    <text evidence="1">Lipid metabolism.</text>
</comment>
<organism evidence="6 8">
    <name type="scientific">Ralstonia mannitolilytica</name>
    <dbReference type="NCBI Taxonomy" id="105219"/>
    <lineage>
        <taxon>Bacteria</taxon>
        <taxon>Pseudomonadati</taxon>
        <taxon>Pseudomonadota</taxon>
        <taxon>Betaproteobacteria</taxon>
        <taxon>Burkholderiales</taxon>
        <taxon>Burkholderiaceae</taxon>
        <taxon>Ralstonia</taxon>
    </lineage>
</organism>
<keyword evidence="9" id="KW-1185">Reference proteome</keyword>
<sequence length="268" mass="29424">MATALTTRVNTAWRLAATGLAFTVFGICGLLFSIVVFPLAWLWPHRASRQRTVTLVIHWFFRALVRALQWLGVMKLDVHGAEQLRNGGPAIVVANHPTYLDVMVLLALTPRACCVVKNAHWGNPCFWGIVRAAEYISNADPAELVEAGARQLAAGYTMIIFPEGTRSPAKDRLHPFSRGFAHMALNVGAPILPVLMDCDPPAFTKTMRWYDVPPRAFCMKVAVLPAVSAARYVPPGAPAMLAARAITTGIETHITDHLLQYGFLEARN</sequence>
<dbReference type="RefSeq" id="WP_063394738.1">
    <property type="nucleotide sequence ID" value="NZ_CATVWW010000011.1"/>
</dbReference>
<dbReference type="EMBL" id="CAUDKV010000021">
    <property type="protein sequence ID" value="CAJ0890538.1"/>
    <property type="molecule type" value="Genomic_DNA"/>
</dbReference>
<evidence type="ECO:0000313" key="9">
    <source>
        <dbReference type="Proteomes" id="UP001190452"/>
    </source>
</evidence>
<evidence type="ECO:0000313" key="6">
    <source>
        <dbReference type="EMBL" id="CAJ0687779.1"/>
    </source>
</evidence>
<comment type="caution">
    <text evidence="6">The sequence shown here is derived from an EMBL/GenBank/DDBJ whole genome shotgun (WGS) entry which is preliminary data.</text>
</comment>
<evidence type="ECO:0000256" key="3">
    <source>
        <dbReference type="ARBA" id="ARBA00023315"/>
    </source>
</evidence>
<dbReference type="PANTHER" id="PTHR10434:SF66">
    <property type="entry name" value="PHOSPHOLIPID_GLYCEROL ACYLTRANSFERASE DOMAIN-CONTAINING PROTEIN"/>
    <property type="match status" value="1"/>
</dbReference>
<dbReference type="GO" id="GO:0006654">
    <property type="term" value="P:phosphatidic acid biosynthetic process"/>
    <property type="evidence" value="ECO:0007669"/>
    <property type="project" value="TreeGrafter"/>
</dbReference>
<dbReference type="Proteomes" id="UP001190002">
    <property type="component" value="Unassembled WGS sequence"/>
</dbReference>
<dbReference type="Proteomes" id="UP001190452">
    <property type="component" value="Unassembled WGS sequence"/>
</dbReference>
<evidence type="ECO:0000313" key="7">
    <source>
        <dbReference type="EMBL" id="CAJ0890538.1"/>
    </source>
</evidence>
<evidence type="ECO:0000256" key="2">
    <source>
        <dbReference type="ARBA" id="ARBA00022679"/>
    </source>
</evidence>
<evidence type="ECO:0000313" key="8">
    <source>
        <dbReference type="Proteomes" id="UP001190002"/>
    </source>
</evidence>
<keyword evidence="4" id="KW-0812">Transmembrane</keyword>
<proteinExistence type="predicted"/>
<feature type="transmembrane region" description="Helical" evidence="4">
    <location>
        <begin position="20"/>
        <end position="43"/>
    </location>
</feature>
<name>A0AAD2EM74_9RALS</name>
<dbReference type="CDD" id="cd07989">
    <property type="entry name" value="LPLAT_AGPAT-like"/>
    <property type="match status" value="1"/>
</dbReference>
<evidence type="ECO:0000256" key="4">
    <source>
        <dbReference type="SAM" id="Phobius"/>
    </source>
</evidence>
<protein>
    <recommendedName>
        <fullName evidence="5">Phospholipid/glycerol acyltransferase domain-containing protein</fullName>
    </recommendedName>
</protein>
<gene>
    <name evidence="7" type="ORF">R77569_04067</name>
    <name evidence="6" type="ORF">R77591_03140</name>
</gene>
<accession>A0AAD2EM74</accession>
<dbReference type="AlphaFoldDB" id="A0AAD2EM74"/>
<keyword evidence="4" id="KW-0472">Membrane</keyword>
<keyword evidence="4" id="KW-1133">Transmembrane helix</keyword>
<dbReference type="SMART" id="SM00563">
    <property type="entry name" value="PlsC"/>
    <property type="match status" value="1"/>
</dbReference>
<evidence type="ECO:0000256" key="1">
    <source>
        <dbReference type="ARBA" id="ARBA00005189"/>
    </source>
</evidence>
<dbReference type="InterPro" id="IPR002123">
    <property type="entry name" value="Plipid/glycerol_acylTrfase"/>
</dbReference>
<keyword evidence="2" id="KW-0808">Transferase</keyword>
<dbReference type="Pfam" id="PF01553">
    <property type="entry name" value="Acyltransferase"/>
    <property type="match status" value="1"/>
</dbReference>
<feature type="domain" description="Phospholipid/glycerol acyltransferase" evidence="5">
    <location>
        <begin position="90"/>
        <end position="199"/>
    </location>
</feature>
<dbReference type="SUPFAM" id="SSF69593">
    <property type="entry name" value="Glycerol-3-phosphate (1)-acyltransferase"/>
    <property type="match status" value="1"/>
</dbReference>
<evidence type="ECO:0000259" key="5">
    <source>
        <dbReference type="SMART" id="SM00563"/>
    </source>
</evidence>
<dbReference type="PANTHER" id="PTHR10434">
    <property type="entry name" value="1-ACYL-SN-GLYCEROL-3-PHOSPHATE ACYLTRANSFERASE"/>
    <property type="match status" value="1"/>
</dbReference>
<dbReference type="GO" id="GO:0003841">
    <property type="term" value="F:1-acylglycerol-3-phosphate O-acyltransferase activity"/>
    <property type="evidence" value="ECO:0007669"/>
    <property type="project" value="TreeGrafter"/>
</dbReference>
<reference evidence="6 9" key="1">
    <citation type="submission" date="2023-07" db="EMBL/GenBank/DDBJ databases">
        <authorList>
            <person name="Peeters C."/>
        </authorList>
    </citation>
    <scope>NUCLEOTIDE SEQUENCE</scope>
    <source>
        <strain evidence="7 9">R-77569</strain>
        <strain evidence="6">R-77591</strain>
    </source>
</reference>
<dbReference type="EMBL" id="CATVXE010000013">
    <property type="protein sequence ID" value="CAJ0687779.1"/>
    <property type="molecule type" value="Genomic_DNA"/>
</dbReference>